<evidence type="ECO:0000256" key="1">
    <source>
        <dbReference type="SAM" id="MobiDB-lite"/>
    </source>
</evidence>
<organism evidence="2 3">
    <name type="scientific">Plasmodium coatneyi</name>
    <dbReference type="NCBI Taxonomy" id="208452"/>
    <lineage>
        <taxon>Eukaryota</taxon>
        <taxon>Sar</taxon>
        <taxon>Alveolata</taxon>
        <taxon>Apicomplexa</taxon>
        <taxon>Aconoidasida</taxon>
        <taxon>Haemosporida</taxon>
        <taxon>Plasmodiidae</taxon>
        <taxon>Plasmodium</taxon>
    </lineage>
</organism>
<feature type="compositionally biased region" description="Low complexity" evidence="1">
    <location>
        <begin position="592"/>
        <end position="620"/>
    </location>
</feature>
<gene>
    <name evidence="2" type="ORF">PCOAH_00003180</name>
</gene>
<sequence length="2710" mass="304641">MDACLSRLPSVKVYKDFDVLGGLSTDEPLAAMLVNDVLLALQPYSQSDGCAKKIGYAWYHGVEKKQGRSLLDDKYCGALYFWIGEQVFKELKGQNSQFQNVMEKVYKALKSSCSNITYNKLYSRNNESDFKKRKTIFDYWNNHETIKNYLAEGKGSCGGKYYNYLDKIGNDYNNMNSHCASHTDDEFCKKINDIFVGDNNNPNEVKSKCLSKHKNNFTSLSDVAEEGEDSKKLPSEQAYDLLDGGPWCSVLHGVQKQNEEQTIKGELEKILNEYTDIPNNKNGDVANEILQNYCYACWMREQLESKSQPDNDTPCYFLFFWIFNEIKDKLKRVGTFHKAMNAIYAVLQTFSWNGISKNRNKCTNIYPHIMESFCQVLKKFFDYEYNIKAIEKKPECNKYFSSQYTKDRANADEGYKLSCSLCNDGTSEYCNEFKGKYISTGKCTPIPKLPALTCPVRPPVAVKPATAAKPVAAKPAATGTCNPSSSGHGSVCGDNVVDGFYGGEGKGGSDGGGSHRKEGEEGDDGVGGIVPGVSGGLAAIGLPTIMLLLYKYTSLPLLLRNKFGESNSEGRKRRKRSNLQHDIDDTLTEYGSTDYSNSDLTDDSSSLYTTTTTTRSSSNRTNRRRKNINYAELTVDDLNLLPSQKKYAEFNTGWRSSYSGFCNSSVDVKPKIKSTLSAYQGHDQYAEQIVNIYCYASTMDSNNPYGTWCQYFYFWLGHLLINTLRVDSYVNTMDRIYGDLKGVLNGKKCALMYNNISKDIFPQVKIHFDYEQDYPTLQSQLGTDGKKSCNDEYNQHLDAIKEACKNVTADCTTGTGKNASGQYCGKFNAKKGNDGDYCKNEILQKLHCEEVTVPPTEGETVHVVFSQGSSMGGGDGGSSTTSTGTVVSSTLGTALVGLLAITFFLYKLQKELPSWKEFYDKFENATEYTCSSNGKLADLEKPLRDALSGYPTISPLTGKIVKAYCYTSKKEEEYASTGDKAQYKGAPCKFFYHWIGEQVFSSTVKYSVRGALDIINDKLSSIGNGHECNFNYKDIDKDPLEGGKDLFGNRKKVFDHYYDYEGIKQYLRGREYDCAREKEEYKADVEEACEEVKQYCSAGGQGKNNNDPYCDEFTDKYIQYCEDEKLSELECESNALVVSVQVQHTHDPAEEKGFQDIQAAPAPTSSEGSNTAAPIISSIIPIVGLPTILFFLYKQDQNHCSEDNLPSRRVYKAFEHKNGGKHQHTCTEMSTWTTEIERILDKKLSNQWQHEARKYATEIAQAWCLICTMNKEKEQQLCTKVCDFFYFWLERMLSGKLRSLSANVQDIMKEIYSKLEGSSSGNQCTYETMHKTIGETLLPQRKKVFDYYHDYRNIWKELKVCTSDDSSCTGKYDTYLSEATTAYSMVSANCGNGEETNNNDDFCKKFKEKFDGNGNDGKIPKPGDLKSKAMADQEPPSDDEGDEDGANLVNCLTQLSSVVAALPQHKEITKEVTSTTVENPSTSTPTIVSSAAAALIGLPTAAFFLYKVNTTAITTIIIFYLLEYITPFLEEEKGTTTGIETPILYSDWVYDMFNKGCGTCDPDNRMDSLETKFRDSEKLKILMDIVKYAWCFVSKMRETNMEDNDICNFFYYWLGDRVKESVGEGNFSSSMDNVYAALKEVLDGNECNCNPLNQHSKWEIFEQEKKKFDLKHNYEPEPTKLQSYYDSCDSQYRQEDGRKTPPNVPSASDVKKQCANSGGSDPNSSYCTKFWEKYSDYCKKEASSGLYTSLFDMVKNSFFGDSNNITNNRNSNSRNRGKRSIRYDFDTLTSTDDTSTGRSTIGIMAPDDDVIPLPSEEIYKEFDGRNRSCTGVREGPECNQAVRTKVLNTLKVYDREVLGKDETLASGIVQNYYYACRKDTGNQSDNALCYFLFFWIGDKIKDRLKTKGTFGKGMDAIYAELGNFPWDKGISKKRVCTNIYPNIMGFKCEALKNFFDYKYNINALRENSNCNGYVGTLEQTAISGNVQNIYSWSCGICTSDDIEYCKDFRQNHSNCSTEPLPKLTCTPQAPPIPQLPQTCQDKGLPSQMVYCQIGEAQEEYNDREQCRTEGIRTDLDSILTRYGVLGDYGDQIVHGFCYASKAREPPNPSNDWCSYFYYWLHNSLHTMREPDKNFETIMKGIYEKLKQLKVDKPCTNFYDGGRGHIPWDIFTQMKILFDYQKDKSTITEEPKGEGGLCSAKHETYLRTVKCAYETIQKKCVADGSHEWCTQFKQWFSDYQNQHELKFGCTLNNKGECAQEGSSSDSTFQADSFQSNSETTIISSALGTIAVGLPTIAFLLYKVMTEEGIIIEVQGNIGIFLMNVCNGECKVDQLPSRKIYAALGKNGKHTCTTSTSMTAEIENILWDKLKHQWRQQSWMYAQKIANAWCLLSTMNTKKEQSPPCSVICDFFYFWLGDQLHGKLQGGHNALKSAIQSIYTKLSDDANNGPCSHSFLQSTMSTEFLSRRKTIFDYYYDYRTIWKQIKNSQAEKSSSCTNAYDTYLVGADGAKGVGGAQNAYNMVGANCGTENHHDFCKKFRAKFKKDGAKGTIPEPSKLKEQAQSGGDDPPSDTSVEGEDGKNDLSSCLEELYSVVVASSKETSSHHSTSLQKEGNDSGSGIVPGVVTSAVGTTLVGLPLVTALLYKVMSTIFGKASTTVGSMEDESTIYNRRPLPRGAGNNNAPSHHRKNVAYHRMGLYNFYEKMDFVVLSL</sequence>
<dbReference type="EMBL" id="CP016240">
    <property type="protein sequence ID" value="ANQ05987.1"/>
    <property type="molecule type" value="Genomic_DNA"/>
</dbReference>
<proteinExistence type="predicted"/>
<accession>A0A1B1DTQ4</accession>
<name>A0A1B1DTQ4_9APIC</name>
<feature type="compositionally biased region" description="Acidic residues" evidence="1">
    <location>
        <begin position="1435"/>
        <end position="1445"/>
    </location>
</feature>
<evidence type="ECO:0000313" key="3">
    <source>
        <dbReference type="Proteomes" id="UP000092716"/>
    </source>
</evidence>
<feature type="region of interest" description="Disordered" evidence="1">
    <location>
        <begin position="2545"/>
        <end position="2580"/>
    </location>
</feature>
<feature type="compositionally biased region" description="Low complexity" evidence="1">
    <location>
        <begin position="2596"/>
        <end position="2607"/>
    </location>
</feature>
<dbReference type="Pfam" id="PF05795">
    <property type="entry name" value="Plasmodium_Vir"/>
    <property type="match status" value="7"/>
</dbReference>
<feature type="region of interest" description="Disordered" evidence="1">
    <location>
        <begin position="1692"/>
        <end position="1723"/>
    </location>
</feature>
<dbReference type="Proteomes" id="UP000092716">
    <property type="component" value="Chromosome 2"/>
</dbReference>
<reference evidence="3" key="1">
    <citation type="submission" date="2016-06" db="EMBL/GenBank/DDBJ databases">
        <title>First high quality genome sequence of Plasmodium coatneyi using continuous long reads from single molecule, real-time sequencing.</title>
        <authorList>
            <person name="Chien J.-T."/>
            <person name="Pakala S.B."/>
            <person name="Geraldo J.A."/>
            <person name="Lapp S.A."/>
            <person name="Barnwell J.W."/>
            <person name="Kissinger J.C."/>
            <person name="Galinski M.R."/>
            <person name="Humphrey J.C."/>
        </authorList>
    </citation>
    <scope>NUCLEOTIDE SEQUENCE [LARGE SCALE GENOMIC DNA]</scope>
    <source>
        <strain evidence="3">Hackeri</strain>
    </source>
</reference>
<feature type="region of interest" description="Disordered" evidence="1">
    <location>
        <begin position="2596"/>
        <end position="2617"/>
    </location>
</feature>
<keyword evidence="3" id="KW-1185">Reference proteome</keyword>
<feature type="region of interest" description="Disordered" evidence="1">
    <location>
        <begin position="1413"/>
        <end position="1446"/>
    </location>
</feature>
<dbReference type="RefSeq" id="XP_019912682.1">
    <property type="nucleotide sequence ID" value="XM_020057133.1"/>
</dbReference>
<feature type="region of interest" description="Disordered" evidence="1">
    <location>
        <begin position="2661"/>
        <end position="2684"/>
    </location>
</feature>
<dbReference type="KEGG" id="pcot:PCOAH_00003180"/>
<protein>
    <submittedName>
        <fullName evidence="2">KIR protein</fullName>
    </submittedName>
</protein>
<dbReference type="GeneID" id="30907038"/>
<dbReference type="VEuPathDB" id="PlasmoDB:PCOAH_00003180"/>
<feature type="compositionally biased region" description="Basic and acidic residues" evidence="1">
    <location>
        <begin position="1418"/>
        <end position="1431"/>
    </location>
</feature>
<feature type="compositionally biased region" description="Polar residues" evidence="1">
    <location>
        <begin position="1714"/>
        <end position="1723"/>
    </location>
</feature>
<feature type="region of interest" description="Disordered" evidence="1">
    <location>
        <begin position="503"/>
        <end position="528"/>
    </location>
</feature>
<feature type="compositionally biased region" description="Gly residues" evidence="1">
    <location>
        <begin position="503"/>
        <end position="512"/>
    </location>
</feature>
<evidence type="ECO:0000313" key="2">
    <source>
        <dbReference type="EMBL" id="ANQ05987.1"/>
    </source>
</evidence>
<dbReference type="OrthoDB" id="10692956at2759"/>
<feature type="region of interest" description="Disordered" evidence="1">
    <location>
        <begin position="565"/>
        <end position="625"/>
    </location>
</feature>
<dbReference type="InterPro" id="IPR008780">
    <property type="entry name" value="Plasmodium_Vir"/>
</dbReference>